<sequence length="75" mass="8158">MEGSGYLFRPPSFKSPASSAISRLICISLGGLTTMVSFWEFRNSENGGSILWISFARSISATGSLDLRFGMFLIS</sequence>
<evidence type="ECO:0000313" key="1">
    <source>
        <dbReference type="EMBL" id="ESA22362.1"/>
    </source>
</evidence>
<gene>
    <name evidence="1" type="ORF">GLOINDRAFT_16516</name>
</gene>
<organism evidence="1">
    <name type="scientific">Rhizophagus irregularis (strain DAOM 181602 / DAOM 197198 / MUCL 43194)</name>
    <name type="common">Arbuscular mycorrhizal fungus</name>
    <name type="synonym">Glomus intraradices</name>
    <dbReference type="NCBI Taxonomy" id="747089"/>
    <lineage>
        <taxon>Eukaryota</taxon>
        <taxon>Fungi</taxon>
        <taxon>Fungi incertae sedis</taxon>
        <taxon>Mucoromycota</taxon>
        <taxon>Glomeromycotina</taxon>
        <taxon>Glomeromycetes</taxon>
        <taxon>Glomerales</taxon>
        <taxon>Glomeraceae</taxon>
        <taxon>Rhizophagus</taxon>
    </lineage>
</organism>
<name>U9URL3_RHIID</name>
<dbReference type="AlphaFoldDB" id="U9URL3"/>
<reference evidence="1" key="1">
    <citation type="submission" date="2013-07" db="EMBL/GenBank/DDBJ databases">
        <title>The genome of an arbuscular mycorrhizal fungus provides insights into the evolution of the oldest plant symbiosis.</title>
        <authorList>
            <consortium name="DOE Joint Genome Institute"/>
            <person name="Tisserant E."/>
            <person name="Malbreil M."/>
            <person name="Kuo A."/>
            <person name="Kohler A."/>
            <person name="Symeonidi A."/>
            <person name="Balestrini R."/>
            <person name="Charron P."/>
            <person name="Duensing N."/>
            <person name="Frei-dit-Frey N."/>
            <person name="Gianinazzi-Pearson V."/>
            <person name="Gilbert B."/>
            <person name="Handa Y."/>
            <person name="Hijri M."/>
            <person name="Kaul R."/>
            <person name="Kawaguchi M."/>
            <person name="Krajinski F."/>
            <person name="Lammers P."/>
            <person name="Lapierre D."/>
            <person name="Masclaux F.G."/>
            <person name="Murat C."/>
            <person name="Morin E."/>
            <person name="Ndikumana S."/>
            <person name="Pagni M."/>
            <person name="Petitpierre D."/>
            <person name="Requena N."/>
            <person name="Rosikiewicz P."/>
            <person name="Riley R."/>
            <person name="Saito K."/>
            <person name="San Clemente H."/>
            <person name="Shapiro H."/>
            <person name="van Tuinen D."/>
            <person name="Becard G."/>
            <person name="Bonfante P."/>
            <person name="Paszkowski U."/>
            <person name="Shachar-Hill Y."/>
            <person name="Young J.P."/>
            <person name="Sanders I.R."/>
            <person name="Henrissat B."/>
            <person name="Rensing S.A."/>
            <person name="Grigoriev I.V."/>
            <person name="Corradi N."/>
            <person name="Roux C."/>
            <person name="Martin F."/>
        </authorList>
    </citation>
    <scope>NUCLEOTIDE SEQUENCE</scope>
    <source>
        <strain evidence="1">DAOM 197198</strain>
    </source>
</reference>
<protein>
    <submittedName>
        <fullName evidence="1">Uncharacterized protein</fullName>
    </submittedName>
</protein>
<dbReference type="EMBL" id="KI275654">
    <property type="protein sequence ID" value="ESA22362.1"/>
    <property type="molecule type" value="Genomic_DNA"/>
</dbReference>
<dbReference type="HOGENOM" id="CLU_2672318_0_0_1"/>
<accession>U9URL3</accession>
<proteinExistence type="predicted"/>